<dbReference type="Pfam" id="PF11041">
    <property type="entry name" value="Phage_Wedge1"/>
    <property type="match status" value="1"/>
</dbReference>
<name>A0A1M6UTC4_9BACT</name>
<reference evidence="2" key="1">
    <citation type="submission" date="2016-11" db="EMBL/GenBank/DDBJ databases">
        <authorList>
            <person name="Varghese N."/>
            <person name="Submissions S."/>
        </authorList>
    </citation>
    <scope>NUCLEOTIDE SEQUENCE [LARGE SCALE GENOMIC DNA]</scope>
    <source>
        <strain evidence="2">UWOS</strain>
    </source>
</reference>
<gene>
    <name evidence="1" type="ORF">SAMN05720469_11553</name>
</gene>
<proteinExistence type="predicted"/>
<organism evidence="1 2">
    <name type="scientific">Fibrobacter intestinalis</name>
    <dbReference type="NCBI Taxonomy" id="28122"/>
    <lineage>
        <taxon>Bacteria</taxon>
        <taxon>Pseudomonadati</taxon>
        <taxon>Fibrobacterota</taxon>
        <taxon>Fibrobacteria</taxon>
        <taxon>Fibrobacterales</taxon>
        <taxon>Fibrobacteraceae</taxon>
        <taxon>Fibrobacter</taxon>
    </lineage>
</organism>
<sequence length="214" mass="23092">MNPLKLFESVKGLVIEQYRESGNLLSVLESAIESLQPSEDSAERTSDAFDINAAEGAWLDIIGKIKNIVRKHGESDGEFRERLLELLKSDTAGTPDNIIANAADISGDPKPQYMDEMPATFFVYTPDGLQIPRRRLQKLAPAGVLALPGAWIKTVDGGIGITTVTKYSGLEIDGNGHGKRILAAAIDVESMVLVAETGELILTENGERIVTEGT</sequence>
<dbReference type="EMBL" id="FRAW01000015">
    <property type="protein sequence ID" value="SHK72452.1"/>
    <property type="molecule type" value="Genomic_DNA"/>
</dbReference>
<dbReference type="Proteomes" id="UP000184275">
    <property type="component" value="Unassembled WGS sequence"/>
</dbReference>
<evidence type="ECO:0000313" key="1">
    <source>
        <dbReference type="EMBL" id="SHK72452.1"/>
    </source>
</evidence>
<dbReference type="AlphaFoldDB" id="A0A1M6UTC4"/>
<evidence type="ECO:0000313" key="2">
    <source>
        <dbReference type="Proteomes" id="UP000184275"/>
    </source>
</evidence>
<dbReference type="InterPro" id="IPR021283">
    <property type="entry name" value="Phage_Wedge1"/>
</dbReference>
<accession>A0A1M6UTC4</accession>
<protein>
    <submittedName>
        <fullName evidence="1">Uncharacterized protein</fullName>
    </submittedName>
</protein>
<keyword evidence="2" id="KW-1185">Reference proteome</keyword>
<dbReference type="RefSeq" id="WP_073304427.1">
    <property type="nucleotide sequence ID" value="NZ_FRAW01000015.1"/>
</dbReference>